<dbReference type="KEGG" id="pxv:FXF36_05435"/>
<accession>A0A5P6VT08</accession>
<dbReference type="EMBL" id="CP043028">
    <property type="protein sequence ID" value="QFJ54334.1"/>
    <property type="molecule type" value="Genomic_DNA"/>
</dbReference>
<dbReference type="Proteomes" id="UP000327030">
    <property type="component" value="Chromosome 1"/>
</dbReference>
<gene>
    <name evidence="1" type="ORF">FXF36_05435</name>
</gene>
<dbReference type="AlphaFoldDB" id="A0A5P6VT08"/>
<evidence type="ECO:0000313" key="2">
    <source>
        <dbReference type="Proteomes" id="UP000327030"/>
    </source>
</evidence>
<sequence>MITNFEMKKGTLTDFNSVRNLVCLELINAERNVKLLEEIPHVRIHDLAAIFIVVPDTEVIGSVAIVNNELMNSWAVDDVDSLFELAKKNSATILDATVNDIFYEVLNYMDKEDVCSDINTEVIKSSGKVVFKMNSYSDSKIFVATNSKKIHGSAVMLYDDLLHGFSEVIGTDFYIIPCSVHELIFVPCIGDNTNPKDIVEMVSYVNANELSEKDFLSNHIYKYHSGTDFLEMV</sequence>
<dbReference type="RefSeq" id="WP_151622827.1">
    <property type="nucleotide sequence ID" value="NZ_CP043028.1"/>
</dbReference>
<name>A0A5P6VT08_PSEXY</name>
<organism evidence="1 2">
    <name type="scientific">Pseudobutyrivibrio xylanivorans</name>
    <dbReference type="NCBI Taxonomy" id="185007"/>
    <lineage>
        <taxon>Bacteria</taxon>
        <taxon>Bacillati</taxon>
        <taxon>Bacillota</taxon>
        <taxon>Clostridia</taxon>
        <taxon>Lachnospirales</taxon>
        <taxon>Lachnospiraceae</taxon>
        <taxon>Pseudobutyrivibrio</taxon>
    </lineage>
</organism>
<protein>
    <submittedName>
        <fullName evidence="1">Uncharacterized protein</fullName>
    </submittedName>
</protein>
<dbReference type="InterPro" id="IPR043743">
    <property type="entry name" value="DUF5688"/>
</dbReference>
<dbReference type="OrthoDB" id="1655031at2"/>
<evidence type="ECO:0000313" key="1">
    <source>
        <dbReference type="EMBL" id="QFJ54334.1"/>
    </source>
</evidence>
<proteinExistence type="predicted"/>
<dbReference type="Pfam" id="PF18941">
    <property type="entry name" value="DUF5688"/>
    <property type="match status" value="1"/>
</dbReference>
<reference evidence="2" key="1">
    <citation type="submission" date="2019-08" db="EMBL/GenBank/DDBJ databases">
        <title>Complete Genome Sequence of the Polysaccharide-Degrading Rumen Bacterium Pseudobutyrivibrio xylanivorans MA3014.</title>
        <authorList>
            <person name="Palevich N."/>
            <person name="Maclean P.H."/>
            <person name="Kelly W.J."/>
            <person name="Leahy S.C."/>
            <person name="Rakonjac J."/>
            <person name="Attwood G.T."/>
        </authorList>
    </citation>
    <scope>NUCLEOTIDE SEQUENCE [LARGE SCALE GENOMIC DNA]</scope>
    <source>
        <strain evidence="2">MA3014</strain>
    </source>
</reference>